<dbReference type="SUPFAM" id="SSF48726">
    <property type="entry name" value="Immunoglobulin"/>
    <property type="match status" value="2"/>
</dbReference>
<feature type="transmembrane region" description="Helical" evidence="4">
    <location>
        <begin position="197"/>
        <end position="220"/>
    </location>
</feature>
<dbReference type="OrthoDB" id="10041737at2759"/>
<evidence type="ECO:0000256" key="4">
    <source>
        <dbReference type="SAM" id="Phobius"/>
    </source>
</evidence>
<dbReference type="Pfam" id="PF07686">
    <property type="entry name" value="V-set"/>
    <property type="match status" value="1"/>
</dbReference>
<dbReference type="Proteomes" id="UP000812440">
    <property type="component" value="Chromosome 7"/>
</dbReference>
<gene>
    <name evidence="6" type="ORF">GDO86_012863</name>
</gene>
<dbReference type="PANTHER" id="PTHR45046">
    <property type="entry name" value="V-SET AND IMMUNOGLOBULIN DOMAIN-CONTAINING PROTEIN 2"/>
    <property type="match status" value="1"/>
</dbReference>
<dbReference type="InterPro" id="IPR042475">
    <property type="entry name" value="VSIG2"/>
</dbReference>
<keyword evidence="1" id="KW-1015">Disulfide bond</keyword>
<dbReference type="PANTHER" id="PTHR45046:SF1">
    <property type="entry name" value="V-SET AND IMMUNOGLOBULIN DOMAIN-CONTAINING PROTEIN 2"/>
    <property type="match status" value="1"/>
</dbReference>
<feature type="region of interest" description="Disordered" evidence="3">
    <location>
        <begin position="227"/>
        <end position="273"/>
    </location>
</feature>
<keyword evidence="4" id="KW-0472">Membrane</keyword>
<dbReference type="Gene3D" id="2.60.40.10">
    <property type="entry name" value="Immunoglobulins"/>
    <property type="match status" value="2"/>
</dbReference>
<dbReference type="CDD" id="cd00096">
    <property type="entry name" value="Ig"/>
    <property type="match status" value="1"/>
</dbReference>
<evidence type="ECO:0000256" key="1">
    <source>
        <dbReference type="ARBA" id="ARBA00023157"/>
    </source>
</evidence>
<evidence type="ECO:0000256" key="3">
    <source>
        <dbReference type="SAM" id="MobiDB-lite"/>
    </source>
</evidence>
<dbReference type="AlphaFoldDB" id="A0A8T2IUF5"/>
<feature type="domain" description="Ig-like" evidence="5">
    <location>
        <begin position="103"/>
        <end position="187"/>
    </location>
</feature>
<protein>
    <recommendedName>
        <fullName evidence="5">Ig-like domain-containing protein</fullName>
    </recommendedName>
</protein>
<keyword evidence="2" id="KW-0393">Immunoglobulin domain</keyword>
<dbReference type="SMART" id="SM00409">
    <property type="entry name" value="IG"/>
    <property type="match status" value="2"/>
</dbReference>
<dbReference type="InterPro" id="IPR013106">
    <property type="entry name" value="Ig_V-set"/>
</dbReference>
<name>A0A8T2IUF5_9PIPI</name>
<dbReference type="EMBL" id="JAACNH010000008">
    <property type="protein sequence ID" value="KAG8434660.1"/>
    <property type="molecule type" value="Genomic_DNA"/>
</dbReference>
<dbReference type="CDD" id="cd12087">
    <property type="entry name" value="TM_EGFR-like"/>
    <property type="match status" value="1"/>
</dbReference>
<dbReference type="SMART" id="SM00408">
    <property type="entry name" value="IGc2"/>
    <property type="match status" value="2"/>
</dbReference>
<dbReference type="InterPro" id="IPR013783">
    <property type="entry name" value="Ig-like_fold"/>
</dbReference>
<evidence type="ECO:0000256" key="2">
    <source>
        <dbReference type="ARBA" id="ARBA00023319"/>
    </source>
</evidence>
<evidence type="ECO:0000313" key="6">
    <source>
        <dbReference type="EMBL" id="KAG8434660.1"/>
    </source>
</evidence>
<dbReference type="InterPro" id="IPR003598">
    <property type="entry name" value="Ig_sub2"/>
</dbReference>
<dbReference type="FunFam" id="2.60.40.10:FF:000032">
    <property type="entry name" value="palladin isoform X1"/>
    <property type="match status" value="1"/>
</dbReference>
<organism evidence="6 7">
    <name type="scientific">Hymenochirus boettgeri</name>
    <name type="common">Congo dwarf clawed frog</name>
    <dbReference type="NCBI Taxonomy" id="247094"/>
    <lineage>
        <taxon>Eukaryota</taxon>
        <taxon>Metazoa</taxon>
        <taxon>Chordata</taxon>
        <taxon>Craniata</taxon>
        <taxon>Vertebrata</taxon>
        <taxon>Euteleostomi</taxon>
        <taxon>Amphibia</taxon>
        <taxon>Batrachia</taxon>
        <taxon>Anura</taxon>
        <taxon>Pipoidea</taxon>
        <taxon>Pipidae</taxon>
        <taxon>Pipinae</taxon>
        <taxon>Hymenochirus</taxon>
    </lineage>
</organism>
<keyword evidence="4" id="KW-0812">Transmembrane</keyword>
<dbReference type="InterPro" id="IPR036179">
    <property type="entry name" value="Ig-like_dom_sf"/>
</dbReference>
<keyword evidence="4" id="KW-1133">Transmembrane helix</keyword>
<dbReference type="Pfam" id="PF13927">
    <property type="entry name" value="Ig_3"/>
    <property type="match status" value="1"/>
</dbReference>
<comment type="caution">
    <text evidence="6">The sequence shown here is derived from an EMBL/GenBank/DDBJ whole genome shotgun (WGS) entry which is preliminary data.</text>
</comment>
<dbReference type="PROSITE" id="PS50835">
    <property type="entry name" value="IG_LIKE"/>
    <property type="match status" value="1"/>
</dbReference>
<dbReference type="InterPro" id="IPR007110">
    <property type="entry name" value="Ig-like_dom"/>
</dbReference>
<accession>A0A8T2IUF5</accession>
<evidence type="ECO:0000313" key="7">
    <source>
        <dbReference type="Proteomes" id="UP000812440"/>
    </source>
</evidence>
<proteinExistence type="predicted"/>
<keyword evidence="7" id="KW-1185">Reference proteome</keyword>
<reference evidence="6" key="1">
    <citation type="thesis" date="2020" institute="ProQuest LLC" country="789 East Eisenhower Parkway, Ann Arbor, MI, USA">
        <title>Comparative Genomics and Chromosome Evolution.</title>
        <authorList>
            <person name="Mudd A.B."/>
        </authorList>
    </citation>
    <scope>NUCLEOTIDE SEQUENCE</scope>
    <source>
        <strain evidence="6">Female2</strain>
        <tissue evidence="6">Blood</tissue>
    </source>
</reference>
<dbReference type="InterPro" id="IPR003599">
    <property type="entry name" value="Ig_sub"/>
</dbReference>
<sequence length="273" mass="29112">MYHSSAGSQFILEWKFAPGNTAPSNGRQIYYYSNGKTYKPGSQAERLSIFNNPPTTGIASVQLNNIRSSDSGSYACEVNNPPDFSGTGSGIVKLIVQVPPSNPECQLSGSAIAGHEITLTCSSSEGNPTPVYTWSHEGSTITLFPGLMENQISGSLLITNLSQANSGTYKCVASNDQGSASCDLTVSISNKVDAGTIAGVVVGVLLAILLIVAVAIYILCYRRKQKKPQKPDYPGNELREDATSPVMPENNRASRTDSSLLNSTGRRHENMVV</sequence>
<evidence type="ECO:0000259" key="5">
    <source>
        <dbReference type="PROSITE" id="PS50835"/>
    </source>
</evidence>
<feature type="compositionally biased region" description="Polar residues" evidence="3">
    <location>
        <begin position="251"/>
        <end position="264"/>
    </location>
</feature>